<evidence type="ECO:0000313" key="4">
    <source>
        <dbReference type="Proteomes" id="UP000269198"/>
    </source>
</evidence>
<organism evidence="3 4">
    <name type="scientific">Halostreptopolyspora alba</name>
    <dbReference type="NCBI Taxonomy" id="2487137"/>
    <lineage>
        <taxon>Bacteria</taxon>
        <taxon>Bacillati</taxon>
        <taxon>Actinomycetota</taxon>
        <taxon>Actinomycetes</taxon>
        <taxon>Streptosporangiales</taxon>
        <taxon>Nocardiopsidaceae</taxon>
        <taxon>Halostreptopolyspora</taxon>
    </lineage>
</organism>
<evidence type="ECO:0000313" key="3">
    <source>
        <dbReference type="EMBL" id="RNL82224.1"/>
    </source>
</evidence>
<reference evidence="3 4" key="1">
    <citation type="submission" date="2018-11" db="EMBL/GenBank/DDBJ databases">
        <title>The genome draft of YIM 96095.</title>
        <authorList>
            <person name="Tang S.-K."/>
            <person name="Chunyu W.-X."/>
            <person name="Feng Y.-Z."/>
        </authorList>
    </citation>
    <scope>NUCLEOTIDE SEQUENCE [LARGE SCALE GENOMIC DNA]</scope>
    <source>
        <strain evidence="3 4">YIM 96095</strain>
    </source>
</reference>
<feature type="domain" description="GXWXG" evidence="1">
    <location>
        <begin position="31"/>
        <end position="88"/>
    </location>
</feature>
<comment type="caution">
    <text evidence="3">The sequence shown here is derived from an EMBL/GenBank/DDBJ whole genome shotgun (WGS) entry which is preliminary data.</text>
</comment>
<name>A0A3N0E2Z9_9ACTN</name>
<dbReference type="RefSeq" id="WP_123202989.1">
    <property type="nucleotide sequence ID" value="NZ_RJMB01000025.1"/>
</dbReference>
<proteinExistence type="predicted"/>
<dbReference type="InterPro" id="IPR025568">
    <property type="entry name" value="DUF4334"/>
</dbReference>
<dbReference type="Pfam" id="PF14231">
    <property type="entry name" value="GXWXG"/>
    <property type="match status" value="1"/>
</dbReference>
<dbReference type="OrthoDB" id="8905397at2"/>
<dbReference type="EMBL" id="RJMB01000025">
    <property type="protein sequence ID" value="RNL82224.1"/>
    <property type="molecule type" value="Genomic_DNA"/>
</dbReference>
<dbReference type="Pfam" id="PF14232">
    <property type="entry name" value="DUF4334"/>
    <property type="match status" value="1"/>
</dbReference>
<dbReference type="AlphaFoldDB" id="A0A3N0E2Z9"/>
<evidence type="ECO:0000259" key="2">
    <source>
        <dbReference type="Pfam" id="PF14232"/>
    </source>
</evidence>
<feature type="domain" description="DUF4334" evidence="2">
    <location>
        <begin position="99"/>
        <end position="157"/>
    </location>
</feature>
<gene>
    <name evidence="3" type="ORF">EFW17_20030</name>
</gene>
<dbReference type="InterPro" id="IPR025951">
    <property type="entry name" value="GXWXG_dom"/>
</dbReference>
<accession>A0A3N0E2Z9</accession>
<dbReference type="Gene3D" id="2.40.128.580">
    <property type="entry name" value="GXWXG domain"/>
    <property type="match status" value="1"/>
</dbReference>
<sequence>MTSLPPETLMAKLRANQDGSLHVDHADLERLWDHLSPVGIGEILGSWRGSVIRTGHPVESFLSDIGWYGKTFHAPMDAKPLICRDDHGELHSDVTLGKGEATLWMIEFRGQSTASMVYDGRAIVDHFKRLDEDTLLGVMNGRDVVRQGKHCHFLLRRA</sequence>
<dbReference type="Proteomes" id="UP000269198">
    <property type="component" value="Unassembled WGS sequence"/>
</dbReference>
<keyword evidence="4" id="KW-1185">Reference proteome</keyword>
<evidence type="ECO:0000259" key="1">
    <source>
        <dbReference type="Pfam" id="PF14231"/>
    </source>
</evidence>
<protein>
    <submittedName>
        <fullName evidence="3">DUF4334 domain-containing protein</fullName>
    </submittedName>
</protein>